<dbReference type="EMBL" id="BGPR01076387">
    <property type="protein sequence ID" value="GBL60846.1"/>
    <property type="molecule type" value="Genomic_DNA"/>
</dbReference>
<evidence type="ECO:0000313" key="1">
    <source>
        <dbReference type="EMBL" id="GBL60846.1"/>
    </source>
</evidence>
<dbReference type="AlphaFoldDB" id="A0A4Y1ZNX8"/>
<dbReference type="Proteomes" id="UP000499080">
    <property type="component" value="Unassembled WGS sequence"/>
</dbReference>
<keyword evidence="2" id="KW-1185">Reference proteome</keyword>
<sequence length="118" mass="13544">MGGRHPSSSNSTCLLREGLGREAVLAIRTRPQYSFLLQRLSFSENPDALAGRELYLRLRLPGNYLLPGQVHEYVDEKQSVKYAKSPFPGRYKNGVELIYLHSDDETYFLRNGLGRDRR</sequence>
<gene>
    <name evidence="1" type="ORF">AVEN_275346_1</name>
</gene>
<evidence type="ECO:0000313" key="2">
    <source>
        <dbReference type="Proteomes" id="UP000499080"/>
    </source>
</evidence>
<accession>A0A4Y1ZNX8</accession>
<protein>
    <submittedName>
        <fullName evidence="1">Uncharacterized protein</fullName>
    </submittedName>
</protein>
<proteinExistence type="predicted"/>
<organism evidence="1 2">
    <name type="scientific">Araneus ventricosus</name>
    <name type="common">Orbweaver spider</name>
    <name type="synonym">Epeira ventricosa</name>
    <dbReference type="NCBI Taxonomy" id="182803"/>
    <lineage>
        <taxon>Eukaryota</taxon>
        <taxon>Metazoa</taxon>
        <taxon>Ecdysozoa</taxon>
        <taxon>Arthropoda</taxon>
        <taxon>Chelicerata</taxon>
        <taxon>Arachnida</taxon>
        <taxon>Araneae</taxon>
        <taxon>Araneomorphae</taxon>
        <taxon>Entelegynae</taxon>
        <taxon>Araneoidea</taxon>
        <taxon>Araneidae</taxon>
        <taxon>Araneus</taxon>
    </lineage>
</organism>
<name>A0A4Y1ZNX8_ARAVE</name>
<comment type="caution">
    <text evidence="1">The sequence shown here is derived from an EMBL/GenBank/DDBJ whole genome shotgun (WGS) entry which is preliminary data.</text>
</comment>
<reference evidence="1 2" key="1">
    <citation type="journal article" date="2019" name="Sci. Rep.">
        <title>Orb-weaving spider Araneus ventricosus genome elucidates the spidroin gene catalogue.</title>
        <authorList>
            <person name="Kono N."/>
            <person name="Nakamura H."/>
            <person name="Ohtoshi R."/>
            <person name="Moran D.A.P."/>
            <person name="Shinohara A."/>
            <person name="Yoshida Y."/>
            <person name="Fujiwara M."/>
            <person name="Mori M."/>
            <person name="Tomita M."/>
            <person name="Arakawa K."/>
        </authorList>
    </citation>
    <scope>NUCLEOTIDE SEQUENCE [LARGE SCALE GENOMIC DNA]</scope>
</reference>